<feature type="signal peptide" evidence="1">
    <location>
        <begin position="1"/>
        <end position="20"/>
    </location>
</feature>
<dbReference type="AlphaFoldDB" id="A0A8H4JWY7"/>
<evidence type="ECO:0000313" key="3">
    <source>
        <dbReference type="Proteomes" id="UP000605986"/>
    </source>
</evidence>
<dbReference type="Gene3D" id="3.50.4.10">
    <property type="entry name" value="Hepatocyte Growth Factor"/>
    <property type="match status" value="1"/>
</dbReference>
<dbReference type="Proteomes" id="UP000605986">
    <property type="component" value="Unassembled WGS sequence"/>
</dbReference>
<protein>
    <recommendedName>
        <fullName evidence="4">Apple domain-containing protein</fullName>
    </recommendedName>
</protein>
<evidence type="ECO:0000313" key="2">
    <source>
        <dbReference type="EMBL" id="KAF4439571.1"/>
    </source>
</evidence>
<comment type="caution">
    <text evidence="2">The sequence shown here is derived from an EMBL/GenBank/DDBJ whole genome shotgun (WGS) entry which is preliminary data.</text>
</comment>
<dbReference type="EMBL" id="JAADJG010000688">
    <property type="protein sequence ID" value="KAF4439571.1"/>
    <property type="molecule type" value="Genomic_DNA"/>
</dbReference>
<name>A0A8H4JWY7_9HYPO</name>
<keyword evidence="3" id="KW-1185">Reference proteome</keyword>
<evidence type="ECO:0000256" key="1">
    <source>
        <dbReference type="SAM" id="SignalP"/>
    </source>
</evidence>
<keyword evidence="1" id="KW-0732">Signal</keyword>
<feature type="chain" id="PRO_5034077923" description="Apple domain-containing protein" evidence="1">
    <location>
        <begin position="21"/>
        <end position="362"/>
    </location>
</feature>
<reference evidence="2" key="1">
    <citation type="submission" date="2020-01" db="EMBL/GenBank/DDBJ databases">
        <title>Identification and distribution of gene clusters putatively required for synthesis of sphingolipid metabolism inhibitors in phylogenetically diverse species of the filamentous fungus Fusarium.</title>
        <authorList>
            <person name="Kim H.-S."/>
            <person name="Busman M."/>
            <person name="Brown D.W."/>
            <person name="Divon H."/>
            <person name="Uhlig S."/>
            <person name="Proctor R.H."/>
        </authorList>
    </citation>
    <scope>NUCLEOTIDE SEQUENCE</scope>
    <source>
        <strain evidence="2">NRRL 53441</strain>
    </source>
</reference>
<proteinExistence type="predicted"/>
<accession>A0A8H4JWY7</accession>
<dbReference type="OrthoDB" id="4899074at2759"/>
<evidence type="ECO:0008006" key="4">
    <source>
        <dbReference type="Google" id="ProtNLM"/>
    </source>
</evidence>
<organism evidence="2 3">
    <name type="scientific">Fusarium austroafricanum</name>
    <dbReference type="NCBI Taxonomy" id="2364996"/>
    <lineage>
        <taxon>Eukaryota</taxon>
        <taxon>Fungi</taxon>
        <taxon>Dikarya</taxon>
        <taxon>Ascomycota</taxon>
        <taxon>Pezizomycotina</taxon>
        <taxon>Sordariomycetes</taxon>
        <taxon>Hypocreomycetidae</taxon>
        <taxon>Hypocreales</taxon>
        <taxon>Nectriaceae</taxon>
        <taxon>Fusarium</taxon>
        <taxon>Fusarium concolor species complex</taxon>
    </lineage>
</organism>
<gene>
    <name evidence="2" type="ORF">F53441_12557</name>
</gene>
<sequence length="362" mass="38673">MKPTLFSTLLLPLLSSLTLAGDGDDDVICQTKLGTKSIATVDTKTVTKTDPITPNNHVFSTKTFTVTGEGDADTFNTTTTIFKVATVKVVATTTTTTTKTGTKTTTSTTNIPTTKGSQFISDTVNSRSLGSAKQRDNVAKSPHARALIKPGMKGFTFPQEVVCTKFLPNPRTKTVQKTGAPVTKAATTIQTTTIVKTISTTKTLIPKDISVTKTFSTTMKVTTYSTTWKTSTKPATATKTKVISGPTSYAACAQENMFGPNFNADGTGYFVTNVLNNGPGIPSDFQIVANGASDAGECCTSCMQFAGCETWTFRAVNRNCFLLYHAGSTCKSQNNHPNYFMSKKGEAVELDLLLVMVLLSSR</sequence>